<dbReference type="PANTHER" id="PTHR42982">
    <property type="entry name" value="SEC-INDEPENDENT PROTEIN TRANSLOCASE PROTEIN TATA"/>
    <property type="match status" value="1"/>
</dbReference>
<evidence type="ECO:0000256" key="5">
    <source>
        <dbReference type="ARBA" id="ARBA00022927"/>
    </source>
</evidence>
<keyword evidence="2 9" id="KW-0813">Transport</keyword>
<accession>A0A1R1H154</accession>
<dbReference type="GO" id="GO:0043953">
    <property type="term" value="P:protein transport by the Tat complex"/>
    <property type="evidence" value="ECO:0007669"/>
    <property type="project" value="UniProtKB-UniRule"/>
</dbReference>
<keyword evidence="8 9" id="KW-0472">Membrane</keyword>
<comment type="similarity">
    <text evidence="9">Belongs to the TatA/E family.</text>
</comment>
<dbReference type="GO" id="GO:0033281">
    <property type="term" value="C:TAT protein transport complex"/>
    <property type="evidence" value="ECO:0007669"/>
    <property type="project" value="UniProtKB-UniRule"/>
</dbReference>
<feature type="compositionally biased region" description="Basic and acidic residues" evidence="10">
    <location>
        <begin position="45"/>
        <end position="54"/>
    </location>
</feature>
<evidence type="ECO:0000313" key="11">
    <source>
        <dbReference type="EMBL" id="OLO82991.1"/>
    </source>
</evidence>
<name>A0A1R1H154_ACTNA</name>
<protein>
    <recommendedName>
        <fullName evidence="9">Sec-independent protein translocase protein TatA</fullName>
    </recommendedName>
</protein>
<dbReference type="GO" id="GO:0008320">
    <property type="term" value="F:protein transmembrane transporter activity"/>
    <property type="evidence" value="ECO:0007669"/>
    <property type="project" value="UniProtKB-UniRule"/>
</dbReference>
<evidence type="ECO:0000256" key="1">
    <source>
        <dbReference type="ARBA" id="ARBA00004162"/>
    </source>
</evidence>
<evidence type="ECO:0000256" key="9">
    <source>
        <dbReference type="HAMAP-Rule" id="MF_00236"/>
    </source>
</evidence>
<gene>
    <name evidence="9 12" type="primary">tatA</name>
    <name evidence="11" type="ORF">BKH13_07675</name>
    <name evidence="12" type="ORF">OFA60_09160</name>
</gene>
<evidence type="ECO:0000256" key="2">
    <source>
        <dbReference type="ARBA" id="ARBA00022448"/>
    </source>
</evidence>
<evidence type="ECO:0000313" key="12">
    <source>
        <dbReference type="EMBL" id="WAL42228.1"/>
    </source>
</evidence>
<dbReference type="OrthoDB" id="5245163at2"/>
<dbReference type="EMBL" id="CP113787">
    <property type="protein sequence ID" value="WAL42228.1"/>
    <property type="molecule type" value="Genomic_DNA"/>
</dbReference>
<organism evidence="12 14">
    <name type="scientific">Actinomyces naeslundii</name>
    <dbReference type="NCBI Taxonomy" id="1655"/>
    <lineage>
        <taxon>Bacteria</taxon>
        <taxon>Bacillati</taxon>
        <taxon>Actinomycetota</taxon>
        <taxon>Actinomycetes</taxon>
        <taxon>Actinomycetales</taxon>
        <taxon>Actinomycetaceae</taxon>
        <taxon>Actinomyces</taxon>
    </lineage>
</organism>
<dbReference type="NCBIfam" id="TIGR01411">
    <property type="entry name" value="tatAE"/>
    <property type="match status" value="1"/>
</dbReference>
<dbReference type="EMBL" id="MSKX01000020">
    <property type="protein sequence ID" value="OLO82991.1"/>
    <property type="molecule type" value="Genomic_DNA"/>
</dbReference>
<evidence type="ECO:0000313" key="13">
    <source>
        <dbReference type="Proteomes" id="UP000186781"/>
    </source>
</evidence>
<dbReference type="NCBIfam" id="NF001854">
    <property type="entry name" value="PRK00575.1"/>
    <property type="match status" value="1"/>
</dbReference>
<evidence type="ECO:0000313" key="14">
    <source>
        <dbReference type="Proteomes" id="UP001163127"/>
    </source>
</evidence>
<evidence type="ECO:0000256" key="6">
    <source>
        <dbReference type="ARBA" id="ARBA00022989"/>
    </source>
</evidence>
<dbReference type="RefSeq" id="WP_075406024.1">
    <property type="nucleotide sequence ID" value="NZ_CP113787.1"/>
</dbReference>
<dbReference type="Proteomes" id="UP001163127">
    <property type="component" value="Chromosome"/>
</dbReference>
<keyword evidence="3 9" id="KW-1003">Cell membrane</keyword>
<dbReference type="AlphaFoldDB" id="A0A1R1H154"/>
<feature type="compositionally biased region" description="Polar residues" evidence="10">
    <location>
        <begin position="57"/>
        <end position="86"/>
    </location>
</feature>
<dbReference type="InterPro" id="IPR003369">
    <property type="entry name" value="TatA/B/E"/>
</dbReference>
<dbReference type="Proteomes" id="UP000186781">
    <property type="component" value="Unassembled WGS sequence"/>
</dbReference>
<reference evidence="12" key="2">
    <citation type="submission" date="2022-11" db="EMBL/GenBank/DDBJ databases">
        <title>Dental biofilm bacteria. Genome sequencing and assembly.</title>
        <authorList>
            <person name="Robertsson C."/>
        </authorList>
    </citation>
    <scope>NUCLEOTIDE SEQUENCE</scope>
    <source>
        <strain evidence="12">CW</strain>
    </source>
</reference>
<dbReference type="InterPro" id="IPR006312">
    <property type="entry name" value="TatA/E"/>
</dbReference>
<dbReference type="Pfam" id="PF02416">
    <property type="entry name" value="TatA_B_E"/>
    <property type="match status" value="1"/>
</dbReference>
<keyword evidence="6 9" id="KW-1133">Transmembrane helix</keyword>
<evidence type="ECO:0000256" key="3">
    <source>
        <dbReference type="ARBA" id="ARBA00022475"/>
    </source>
</evidence>
<comment type="subunit">
    <text evidence="9">The Tat system comprises two distinct complexes: a TatABC complex, containing multiple copies of TatA, TatB and TatC subunits, and a separate TatA complex, containing only TatA subunits. Substrates initially bind to the TatABC complex, which probably triggers association of the separate TatA complex to form the active translocon.</text>
</comment>
<keyword evidence="13" id="KW-1185">Reference proteome</keyword>
<keyword evidence="5 9" id="KW-0653">Protein transport</keyword>
<reference evidence="11 13" key="1">
    <citation type="submission" date="2016-12" db="EMBL/GenBank/DDBJ databases">
        <title>Genomic comparison of strains in the 'Actinomyces naeslundii' group.</title>
        <authorList>
            <person name="Mughal S.R."/>
            <person name="Do T."/>
            <person name="Gilbert S.C."/>
            <person name="Witherden E.A."/>
            <person name="Didelot X."/>
            <person name="Beighton D."/>
        </authorList>
    </citation>
    <scope>NUCLEOTIDE SEQUENCE [LARGE SCALE GENOMIC DNA]</scope>
    <source>
        <strain evidence="11 13">WE6B-3</strain>
    </source>
</reference>
<keyword evidence="4 9" id="KW-0812">Transmembrane</keyword>
<evidence type="ECO:0000256" key="8">
    <source>
        <dbReference type="ARBA" id="ARBA00023136"/>
    </source>
</evidence>
<dbReference type="PANTHER" id="PTHR42982:SF1">
    <property type="entry name" value="SEC-INDEPENDENT PROTEIN TRANSLOCASE PROTEIN TATA"/>
    <property type="match status" value="1"/>
</dbReference>
<dbReference type="HAMAP" id="MF_00236">
    <property type="entry name" value="TatA_E"/>
    <property type="match status" value="1"/>
</dbReference>
<proteinExistence type="inferred from homology"/>
<evidence type="ECO:0000256" key="10">
    <source>
        <dbReference type="SAM" id="MobiDB-lite"/>
    </source>
</evidence>
<feature type="region of interest" description="Disordered" evidence="10">
    <location>
        <begin position="45"/>
        <end position="86"/>
    </location>
</feature>
<sequence length="86" mass="9713">MRFQVWHMIVLLVLVLVVFGSSRLPDIAKSVGQSMKVFKKEIKELRDEDDDKKPAAQIQQPQEGTYYTEPTQSGQTAQSTEGSSQK</sequence>
<comment type="subcellular location">
    <subcellularLocation>
        <location evidence="1 9">Cell membrane</location>
        <topology evidence="1 9">Single-pass membrane protein</topology>
    </subcellularLocation>
</comment>
<evidence type="ECO:0000256" key="7">
    <source>
        <dbReference type="ARBA" id="ARBA00023010"/>
    </source>
</evidence>
<comment type="function">
    <text evidence="9">Part of the twin-arginine translocation (Tat) system that transports large folded proteins containing a characteristic twin-arginine motif in their signal peptide across membranes. TatA could form the protein-conducting channel of the Tat system.</text>
</comment>
<dbReference type="Gene3D" id="1.20.5.3310">
    <property type="match status" value="1"/>
</dbReference>
<keyword evidence="7 9" id="KW-0811">Translocation</keyword>
<evidence type="ECO:0000256" key="4">
    <source>
        <dbReference type="ARBA" id="ARBA00022692"/>
    </source>
</evidence>